<name>A0AAV9WMY7_9PEZI</name>
<reference evidence="1 2" key="1">
    <citation type="submission" date="2023-08" db="EMBL/GenBank/DDBJ databases">
        <authorList>
            <person name="Palmer J.M."/>
        </authorList>
    </citation>
    <scope>NUCLEOTIDE SEQUENCE [LARGE SCALE GENOMIC DNA]</scope>
    <source>
        <strain evidence="1 2">TWF481</strain>
    </source>
</reference>
<dbReference type="SUPFAM" id="SSF52047">
    <property type="entry name" value="RNI-like"/>
    <property type="match status" value="1"/>
</dbReference>
<evidence type="ECO:0000313" key="2">
    <source>
        <dbReference type="Proteomes" id="UP001370758"/>
    </source>
</evidence>
<proteinExistence type="predicted"/>
<gene>
    <name evidence="1" type="ORF">TWF481_000558</name>
</gene>
<sequence>MTNTIALELKNRQRELQGVWIARPFTDQAFNGTIDQNLFDMFERHAPQLERLQLVGFHQPGQFPGGLRFLIGLKDRLKTLIFHPSHRSLTRHLIKWAPALQKANPNLPIRFSKIDFLSFKRIDDEFFGTFRQLDQFLDISKLRTLKLCHVYSISQTLGRLQNASVQLTTFEISGVVTTDALKGFLESFSGLKDLRIDVRCDEEDFSNQIDLYRHRMTLSVLFVRIRDTRAKSQAGVWFADLLGKGIRFPALVELGLAGSFEYFGDLRTYGRAMPKLKLLWVAGNPSLWQNGRLDSIFLHSSLRPLFRSCTAVGRPWKYVAIGRCTTGGIYSGWPKIFQMCEWYSAVGELKTNLDYTPHKDFFDDNPDLRLLQTSSQWLPWEEECPFTKSEDKDMFDTRFGYNFMS</sequence>
<keyword evidence="2" id="KW-1185">Reference proteome</keyword>
<evidence type="ECO:0000313" key="1">
    <source>
        <dbReference type="EMBL" id="KAK6511649.1"/>
    </source>
</evidence>
<organism evidence="1 2">
    <name type="scientific">Arthrobotrys musiformis</name>
    <dbReference type="NCBI Taxonomy" id="47236"/>
    <lineage>
        <taxon>Eukaryota</taxon>
        <taxon>Fungi</taxon>
        <taxon>Dikarya</taxon>
        <taxon>Ascomycota</taxon>
        <taxon>Pezizomycotina</taxon>
        <taxon>Orbiliomycetes</taxon>
        <taxon>Orbiliales</taxon>
        <taxon>Orbiliaceae</taxon>
        <taxon>Arthrobotrys</taxon>
    </lineage>
</organism>
<accession>A0AAV9WMY7</accession>
<dbReference type="AlphaFoldDB" id="A0AAV9WMY7"/>
<protein>
    <submittedName>
        <fullName evidence="1">Uncharacterized protein</fullName>
    </submittedName>
</protein>
<dbReference type="EMBL" id="JAVHJL010000001">
    <property type="protein sequence ID" value="KAK6511649.1"/>
    <property type="molecule type" value="Genomic_DNA"/>
</dbReference>
<dbReference type="Proteomes" id="UP001370758">
    <property type="component" value="Unassembled WGS sequence"/>
</dbReference>
<comment type="caution">
    <text evidence="1">The sequence shown here is derived from an EMBL/GenBank/DDBJ whole genome shotgun (WGS) entry which is preliminary data.</text>
</comment>